<comment type="caution">
    <text evidence="2">The sequence shown here is derived from an EMBL/GenBank/DDBJ whole genome shotgun (WGS) entry which is preliminary data.</text>
</comment>
<dbReference type="Proteomes" id="UP000565579">
    <property type="component" value="Unassembled WGS sequence"/>
</dbReference>
<accession>A0A7X0TY21</accession>
<feature type="transmembrane region" description="Helical" evidence="1">
    <location>
        <begin position="6"/>
        <end position="26"/>
    </location>
</feature>
<protein>
    <submittedName>
        <fullName evidence="2">Uncharacterized protein</fullName>
    </submittedName>
</protein>
<proteinExistence type="predicted"/>
<gene>
    <name evidence="2" type="ORF">HD593_002625</name>
</gene>
<sequence length="104" mass="10731">MILAVLRMAAIAAGGLNVALGLYLLITNRSPRLFGRRQDWDPRLFGGGMSLLGAGVVLMTVTNMLPGLPLGLSPPLLVVSIGCCLSGPALMLWSAATSRGTPGN</sequence>
<name>A0A7X0TY21_9ACTN</name>
<keyword evidence="1" id="KW-0472">Membrane</keyword>
<keyword evidence="1" id="KW-0812">Transmembrane</keyword>
<feature type="transmembrane region" description="Helical" evidence="1">
    <location>
        <begin position="77"/>
        <end position="96"/>
    </location>
</feature>
<dbReference type="AlphaFoldDB" id="A0A7X0TY21"/>
<dbReference type="EMBL" id="JACHMI010000001">
    <property type="protein sequence ID" value="MBB6547830.1"/>
    <property type="molecule type" value="Genomic_DNA"/>
</dbReference>
<evidence type="ECO:0000256" key="1">
    <source>
        <dbReference type="SAM" id="Phobius"/>
    </source>
</evidence>
<organism evidence="2 3">
    <name type="scientific">Nonomuraea rubra</name>
    <dbReference type="NCBI Taxonomy" id="46180"/>
    <lineage>
        <taxon>Bacteria</taxon>
        <taxon>Bacillati</taxon>
        <taxon>Actinomycetota</taxon>
        <taxon>Actinomycetes</taxon>
        <taxon>Streptosporangiales</taxon>
        <taxon>Streptosporangiaceae</taxon>
        <taxon>Nonomuraea</taxon>
    </lineage>
</organism>
<dbReference type="RefSeq" id="WP_185102424.1">
    <property type="nucleotide sequence ID" value="NZ_BAAAXY010000016.1"/>
</dbReference>
<evidence type="ECO:0000313" key="3">
    <source>
        <dbReference type="Proteomes" id="UP000565579"/>
    </source>
</evidence>
<feature type="transmembrane region" description="Helical" evidence="1">
    <location>
        <begin position="47"/>
        <end position="65"/>
    </location>
</feature>
<keyword evidence="1" id="KW-1133">Transmembrane helix</keyword>
<evidence type="ECO:0000313" key="2">
    <source>
        <dbReference type="EMBL" id="MBB6547830.1"/>
    </source>
</evidence>
<keyword evidence="3" id="KW-1185">Reference proteome</keyword>
<reference evidence="2 3" key="1">
    <citation type="submission" date="2020-08" db="EMBL/GenBank/DDBJ databases">
        <title>Sequencing the genomes of 1000 actinobacteria strains.</title>
        <authorList>
            <person name="Klenk H.-P."/>
        </authorList>
    </citation>
    <scope>NUCLEOTIDE SEQUENCE [LARGE SCALE GENOMIC DNA]</scope>
    <source>
        <strain evidence="2 3">DSM 43768</strain>
    </source>
</reference>